<evidence type="ECO:0000313" key="3">
    <source>
        <dbReference type="Proteomes" id="UP000007797"/>
    </source>
</evidence>
<evidence type="ECO:0008006" key="4">
    <source>
        <dbReference type="Google" id="ProtNLM"/>
    </source>
</evidence>
<dbReference type="InterPro" id="IPR016024">
    <property type="entry name" value="ARM-type_fold"/>
</dbReference>
<organism evidence="2 3">
    <name type="scientific">Cavenderia fasciculata</name>
    <name type="common">Slime mold</name>
    <name type="synonym">Dictyostelium fasciculatum</name>
    <dbReference type="NCBI Taxonomy" id="261658"/>
    <lineage>
        <taxon>Eukaryota</taxon>
        <taxon>Amoebozoa</taxon>
        <taxon>Evosea</taxon>
        <taxon>Eumycetozoa</taxon>
        <taxon>Dictyostelia</taxon>
        <taxon>Acytosteliales</taxon>
        <taxon>Cavenderiaceae</taxon>
        <taxon>Cavenderia</taxon>
    </lineage>
</organism>
<dbReference type="KEGG" id="dfa:DFA_07421"/>
<dbReference type="Proteomes" id="UP000007797">
    <property type="component" value="Unassembled WGS sequence"/>
</dbReference>
<feature type="compositionally biased region" description="Acidic residues" evidence="1">
    <location>
        <begin position="54"/>
        <end position="67"/>
    </location>
</feature>
<dbReference type="Gene3D" id="1.25.10.10">
    <property type="entry name" value="Leucine-rich Repeat Variant"/>
    <property type="match status" value="1"/>
</dbReference>
<evidence type="ECO:0000313" key="2">
    <source>
        <dbReference type="EMBL" id="EGG20298.1"/>
    </source>
</evidence>
<accession>F4PWD4</accession>
<protein>
    <recommendedName>
        <fullName evidence="4">Armadillo repeat-containing protein</fullName>
    </recommendedName>
</protein>
<reference evidence="3" key="1">
    <citation type="journal article" date="2011" name="Genome Res.">
        <title>Phylogeny-wide analysis of social amoeba genomes highlights ancient origins for complex intercellular communication.</title>
        <authorList>
            <person name="Heidel A.J."/>
            <person name="Lawal H.M."/>
            <person name="Felder M."/>
            <person name="Schilde C."/>
            <person name="Helps N.R."/>
            <person name="Tunggal B."/>
            <person name="Rivero F."/>
            <person name="John U."/>
            <person name="Schleicher M."/>
            <person name="Eichinger L."/>
            <person name="Platzer M."/>
            <person name="Noegel A.A."/>
            <person name="Schaap P."/>
            <person name="Gloeckner G."/>
        </authorList>
    </citation>
    <scope>NUCLEOTIDE SEQUENCE [LARGE SCALE GENOMIC DNA]</scope>
    <source>
        <strain evidence="3">SH3</strain>
    </source>
</reference>
<dbReference type="AlphaFoldDB" id="F4PWD4"/>
<feature type="compositionally biased region" description="Basic and acidic residues" evidence="1">
    <location>
        <begin position="40"/>
        <end position="53"/>
    </location>
</feature>
<dbReference type="SUPFAM" id="SSF48371">
    <property type="entry name" value="ARM repeat"/>
    <property type="match status" value="2"/>
</dbReference>
<dbReference type="GeneID" id="14871948"/>
<dbReference type="OMA" id="YPSNFVS"/>
<gene>
    <name evidence="2" type="ORF">DFA_07421</name>
</gene>
<name>F4PWD4_CACFS</name>
<dbReference type="EMBL" id="GL883013">
    <property type="protein sequence ID" value="EGG20298.1"/>
    <property type="molecule type" value="Genomic_DNA"/>
</dbReference>
<dbReference type="OrthoDB" id="21524at2759"/>
<sequence length="892" mass="103219">MNDHIKISSKTESSEILKLLQSNEKRIQLMIDALRVRSVNTHDHNNNNNKKDNDDSDDEEEEEDDDTRFEKLKDRFSLLLLPPSKNSTVYKDYDLVNVIASSLLLEQCDVEKHAQKLSINLKVLSMLLSQPSIYQYYQTHHDETTRSTVDRLIRRMVVVYTRENEPLVCRTSVQLLFTIINHLNEDDENRVNIKNILSKRVCHHLQLEVAGPIGSDSDSMVDTKICILDLLILLLDSEMGCKFLESNQLLQLSCSLLFENNRLVRERVVDLFTLAIQSNDKKDNNNNGHSIILKNILNCKRALITLPNLYTMKQLFKTVIDKLLKSNQKELIATAIDLVSILESTFLFPFCNDHLFSLLDPITNIILNHQSLPQSDYLNSKYIYSELIIYGLIYSTKIILKRNEKYIFPEKWIDFIYRLCMSILPMGSLINITTKIQKEALDCLQFIDFNHLIKTIEAQPTPTEIISNLLTSTVKSQHRIIIKQSLSTIQSIIKFNDNNQLNLFNDSDFGISIFQSINRILMSPNSDVREVGLTFLVKLFKEDGKSFGKCLLDHGIASVVVKKLADSDSYVRSSALDVIKVLSTMSHEMWDKLTEEIKEDSIRIDQLSIVNDQLPTKSISDQLMNNNQINLIKYTTMIQKEQQQHLKLQPTYQPTYDHLSFAGGGSSVADSDERSLKENDDFEWDDEEFQELLAWTQEQEEVPSTNFMEESSNDLQMHDEKPPSYPFPYSILLFFSDQDLYPKLSSIELFSSWIKQEYSFDFINKLLHNQECNDKYQFNHLIYRLMNDSNWNIKLSTIKLLNQFLSIDNGLEGLFNIKGIELLIENVKDILEDKVNRLESIQCLANIETCLEKLKNSKNNQDYIEKITILLQSIDIGSIKSGRRYLIILLCQ</sequence>
<dbReference type="InterPro" id="IPR011989">
    <property type="entry name" value="ARM-like"/>
</dbReference>
<keyword evidence="3" id="KW-1185">Reference proteome</keyword>
<dbReference type="RefSeq" id="XP_004367281.1">
    <property type="nucleotide sequence ID" value="XM_004367224.1"/>
</dbReference>
<proteinExistence type="predicted"/>
<feature type="region of interest" description="Disordered" evidence="1">
    <location>
        <begin position="40"/>
        <end position="67"/>
    </location>
</feature>
<evidence type="ECO:0000256" key="1">
    <source>
        <dbReference type="SAM" id="MobiDB-lite"/>
    </source>
</evidence>